<dbReference type="AlphaFoldDB" id="A0A8H5G2K9"/>
<dbReference type="EMBL" id="JAACJO010000006">
    <property type="protein sequence ID" value="KAF5357195.1"/>
    <property type="molecule type" value="Genomic_DNA"/>
</dbReference>
<accession>A0A8H5G2K9</accession>
<keyword evidence="2" id="KW-1185">Reference proteome</keyword>
<sequence length="547" mass="61319">MGWLSPPDRREITLLLFCIGTYILAYNLETSLRVLGVDSVATSGALFSRIGLGKTRAIDRDGRKPNGWRDHLEHAIYGDWKWDEGHTAGNGGERTQKVGKGRHGAVWASKADVGQAGDVSGEASVDEALQWWRDDFPQTRVLKHAPGYTILDNVFIYNGGVYLVTDDTRDFPPIPDIVSSTGAGFPKWTLFTTGQAKRLFGEFGGVIRGVSWMAADTTPHNSTLLALWRTYTSLAPPHSSPSSEHLTQPHRLLFPHTRFFTDPDPDFSNHTIPRRRADTGFHPYLLKAAFPHITALYLQDFEDYAKMEGVPFVFERIVVADRKAAKKVLNSDGDGGGSDPEFLTAFELGAREEGLVRRDDRGGGKGKGEWWNPIRKNVLEFLDLDEESLKRKKVVTYIVAQDVEGKPKLKEEDHEKLISALKKMERNIGCEVYIVNEDTRRTPWVERMEAIVRSTVVLGVHGDHLVDFAFMRGESRSTLIEMYPVDKFVRDRAVVAESLGQQYVAWSGSQKHDIGNLPQASRPRDHEEVAIDVDAVVKSVQQIISRV</sequence>
<reference evidence="1 2" key="1">
    <citation type="journal article" date="2020" name="ISME J.">
        <title>Uncovering the hidden diversity of litter-decomposition mechanisms in mushroom-forming fungi.</title>
        <authorList>
            <person name="Floudas D."/>
            <person name="Bentzer J."/>
            <person name="Ahren D."/>
            <person name="Johansson T."/>
            <person name="Persson P."/>
            <person name="Tunlid A."/>
        </authorList>
    </citation>
    <scope>NUCLEOTIDE SEQUENCE [LARGE SCALE GENOMIC DNA]</scope>
    <source>
        <strain evidence="1 2">CBS 146.42</strain>
    </source>
</reference>
<protein>
    <submittedName>
        <fullName evidence="1">Uncharacterized protein</fullName>
    </submittedName>
</protein>
<name>A0A8H5G2K9_9AGAR</name>
<gene>
    <name evidence="1" type="ORF">D9756_006594</name>
</gene>
<evidence type="ECO:0000313" key="1">
    <source>
        <dbReference type="EMBL" id="KAF5357195.1"/>
    </source>
</evidence>
<organism evidence="1 2">
    <name type="scientific">Leucocoprinus leucothites</name>
    <dbReference type="NCBI Taxonomy" id="201217"/>
    <lineage>
        <taxon>Eukaryota</taxon>
        <taxon>Fungi</taxon>
        <taxon>Dikarya</taxon>
        <taxon>Basidiomycota</taxon>
        <taxon>Agaricomycotina</taxon>
        <taxon>Agaricomycetes</taxon>
        <taxon>Agaricomycetidae</taxon>
        <taxon>Agaricales</taxon>
        <taxon>Agaricineae</taxon>
        <taxon>Agaricaceae</taxon>
        <taxon>Leucocoprinus</taxon>
    </lineage>
</organism>
<proteinExistence type="predicted"/>
<dbReference type="OrthoDB" id="529273at2759"/>
<dbReference type="Proteomes" id="UP000559027">
    <property type="component" value="Unassembled WGS sequence"/>
</dbReference>
<comment type="caution">
    <text evidence="1">The sequence shown here is derived from an EMBL/GenBank/DDBJ whole genome shotgun (WGS) entry which is preliminary data.</text>
</comment>
<evidence type="ECO:0000313" key="2">
    <source>
        <dbReference type="Proteomes" id="UP000559027"/>
    </source>
</evidence>